<dbReference type="Proteomes" id="UP000669133">
    <property type="component" value="Unassembled WGS sequence"/>
</dbReference>
<reference evidence="1 2" key="1">
    <citation type="submission" date="2020-12" db="EMBL/GenBank/DDBJ databases">
        <title>Effect of drift, selection, and recombination on the evolution of hybrid genomes in Candida yeast pathogens.</title>
        <authorList>
            <person name="Mixao V."/>
            <person name="Ksiezopolska E."/>
            <person name="Saus E."/>
            <person name="Boekhout T."/>
            <person name="Gacser A."/>
            <person name="Gabaldon T."/>
        </authorList>
    </citation>
    <scope>NUCLEOTIDE SEQUENCE [LARGE SCALE GENOMIC DNA]</scope>
    <source>
        <strain evidence="1 2">BP57</strain>
    </source>
</reference>
<protein>
    <submittedName>
        <fullName evidence="1">Uncharacterized protein</fullName>
    </submittedName>
</protein>
<accession>A0A8H7ZCR7</accession>
<evidence type="ECO:0000313" key="1">
    <source>
        <dbReference type="EMBL" id="KAG5417839.1"/>
    </source>
</evidence>
<comment type="caution">
    <text evidence="1">The sequence shown here is derived from an EMBL/GenBank/DDBJ whole genome shotgun (WGS) entry which is preliminary data.</text>
</comment>
<dbReference type="GeneID" id="93654104"/>
<dbReference type="OrthoDB" id="4019681at2759"/>
<gene>
    <name evidence="1" type="ORF">I9W82_005475</name>
</gene>
<dbReference type="EMBL" id="JAEOAQ010000007">
    <property type="protein sequence ID" value="KAG5417839.1"/>
    <property type="molecule type" value="Genomic_DNA"/>
</dbReference>
<proteinExistence type="predicted"/>
<keyword evidence="2" id="KW-1185">Reference proteome</keyword>
<name>A0A8H7ZCR7_9ASCO</name>
<organism evidence="1 2">
    <name type="scientific">Candida metapsilosis</name>
    <dbReference type="NCBI Taxonomy" id="273372"/>
    <lineage>
        <taxon>Eukaryota</taxon>
        <taxon>Fungi</taxon>
        <taxon>Dikarya</taxon>
        <taxon>Ascomycota</taxon>
        <taxon>Saccharomycotina</taxon>
        <taxon>Pichiomycetes</taxon>
        <taxon>Debaryomycetaceae</taxon>
        <taxon>Candida/Lodderomyces clade</taxon>
        <taxon>Candida</taxon>
    </lineage>
</organism>
<sequence>MVQPPPKFIDFVSQALNTDEWPLPEVNNTIPKFNYEVVKVNKQVSQLLVRQLKHTSNEVALHPKYDSVIVAEKYYVVVDVELGDVAKSWDDLLEEVTLSQVYQFVSVPSFDKQPMPHRSFGFLEEPVLEYLIDKEGKNEQVKLKPVLHPVIVPVPIILQPPHVPEEASLPHWEYNDRVSLFDVFEEELDSKLPELQCNPAALLPKQHNLVSKYSIGLDVPSIAPIKQDNLSELSFETWKSPDLTHSYDTHDLNMFLFEREITHSRKYMVQPTATPYKQEDKSSESILESYIKTHFPAKSWHLNKYQLIVEMEWKPITANINTLQSHFLVEQIESKMDAKSVPLTINDIKLDPCVTEDIILDYPQLQEQTTTQIEVDNGATNFATYHDDTDALVKLVASKKRKLDTKVIDIPQELALLSFLHPKTKQEKDVVEVKEEAEDTSKESRAPQYSIFFDSSFSESTKEYQFPSNQYIALSQSFWNKDYPTAKSLSEKLHVIEAKFSHSVDIVINTTSAIYTTPADLLIQSDGKSTEFLIMQEILTIKQHFHKLYIVAIVNSPSFVTCAGFKLKKLQLICLALNIKLLFVSKEDVLLWCLEIIDSEPPQLIDESFDLEDQSCVLLCECGLTYFQAMEVLKVTSLEEFIKSSVDDKLKMFKELITPELLVCTWKVLL</sequence>
<evidence type="ECO:0000313" key="2">
    <source>
        <dbReference type="Proteomes" id="UP000669133"/>
    </source>
</evidence>
<dbReference type="AlphaFoldDB" id="A0A8H7ZCR7"/>
<dbReference type="RefSeq" id="XP_067546955.1">
    <property type="nucleotide sequence ID" value="XM_067694655.1"/>
</dbReference>